<evidence type="ECO:0000313" key="1">
    <source>
        <dbReference type="EMBL" id="ASY62409.1"/>
    </source>
</evidence>
<evidence type="ECO:0000313" key="2">
    <source>
        <dbReference type="Proteomes" id="UP000217211"/>
    </source>
</evidence>
<protein>
    <submittedName>
        <fullName evidence="1">Uncharacterized protein</fullName>
    </submittedName>
</protein>
<name>A0A249PAU2_9HYPH</name>
<reference evidence="1 2" key="1">
    <citation type="submission" date="2017-08" db="EMBL/GenBank/DDBJ databases">
        <title>Multipartite genome sequences of Sinorhizobium species nodulating soybeans.</title>
        <authorList>
            <person name="Tian C.F."/>
        </authorList>
    </citation>
    <scope>NUCLEOTIDE SEQUENCE [LARGE SCALE GENOMIC DNA]</scope>
    <source>
        <strain evidence="1 2">CCBAU 05684</strain>
    </source>
</reference>
<accession>A0A249PAU2</accession>
<dbReference type="EMBL" id="CP023067">
    <property type="protein sequence ID" value="ASY62409.1"/>
    <property type="molecule type" value="Genomic_DNA"/>
</dbReference>
<gene>
    <name evidence="1" type="ORF">SJ05684_c09500</name>
</gene>
<dbReference type="Proteomes" id="UP000217211">
    <property type="component" value="Chromosome"/>
</dbReference>
<keyword evidence="2" id="KW-1185">Reference proteome</keyword>
<sequence>MPPGSHDLAHERGSWRYLYSYFGGTDFAGQETVWHDGEPIDRGDGETDHFSGHETIFVDGEVAYELDCRGGLIVP</sequence>
<organism evidence="1 2">
    <name type="scientific">Sinorhizobium sojae CCBAU 05684</name>
    <dbReference type="NCBI Taxonomy" id="716928"/>
    <lineage>
        <taxon>Bacteria</taxon>
        <taxon>Pseudomonadati</taxon>
        <taxon>Pseudomonadota</taxon>
        <taxon>Alphaproteobacteria</taxon>
        <taxon>Hyphomicrobiales</taxon>
        <taxon>Rhizobiaceae</taxon>
        <taxon>Sinorhizobium/Ensifer group</taxon>
        <taxon>Sinorhizobium</taxon>
    </lineage>
</organism>
<dbReference type="AlphaFoldDB" id="A0A249PAU2"/>
<dbReference type="KEGG" id="esj:SJ05684_c09500"/>
<proteinExistence type="predicted"/>